<name>A0A2R6W190_MARPO</name>
<protein>
    <submittedName>
        <fullName evidence="1">Uncharacterized protein</fullName>
    </submittedName>
</protein>
<gene>
    <name evidence="1" type="ORF">MARPO_0190s0012</name>
</gene>
<organism evidence="1 2">
    <name type="scientific">Marchantia polymorpha</name>
    <name type="common">Common liverwort</name>
    <name type="synonym">Marchantia aquatica</name>
    <dbReference type="NCBI Taxonomy" id="3197"/>
    <lineage>
        <taxon>Eukaryota</taxon>
        <taxon>Viridiplantae</taxon>
        <taxon>Streptophyta</taxon>
        <taxon>Embryophyta</taxon>
        <taxon>Marchantiophyta</taxon>
        <taxon>Marchantiopsida</taxon>
        <taxon>Marchantiidae</taxon>
        <taxon>Marchantiales</taxon>
        <taxon>Marchantiaceae</taxon>
        <taxon>Marchantia</taxon>
    </lineage>
</organism>
<accession>A0A2R6W190</accession>
<evidence type="ECO:0000313" key="2">
    <source>
        <dbReference type="Proteomes" id="UP000244005"/>
    </source>
</evidence>
<reference evidence="2" key="1">
    <citation type="journal article" date="2017" name="Cell">
        <title>Insights into land plant evolution garnered from the Marchantia polymorpha genome.</title>
        <authorList>
            <person name="Bowman J.L."/>
            <person name="Kohchi T."/>
            <person name="Yamato K.T."/>
            <person name="Jenkins J."/>
            <person name="Shu S."/>
            <person name="Ishizaki K."/>
            <person name="Yamaoka S."/>
            <person name="Nishihama R."/>
            <person name="Nakamura Y."/>
            <person name="Berger F."/>
            <person name="Adam C."/>
            <person name="Aki S.S."/>
            <person name="Althoff F."/>
            <person name="Araki T."/>
            <person name="Arteaga-Vazquez M.A."/>
            <person name="Balasubrmanian S."/>
            <person name="Barry K."/>
            <person name="Bauer D."/>
            <person name="Boehm C.R."/>
            <person name="Briginshaw L."/>
            <person name="Caballero-Perez J."/>
            <person name="Catarino B."/>
            <person name="Chen F."/>
            <person name="Chiyoda S."/>
            <person name="Chovatia M."/>
            <person name="Davies K.M."/>
            <person name="Delmans M."/>
            <person name="Demura T."/>
            <person name="Dierschke T."/>
            <person name="Dolan L."/>
            <person name="Dorantes-Acosta A.E."/>
            <person name="Eklund D.M."/>
            <person name="Florent S.N."/>
            <person name="Flores-Sandoval E."/>
            <person name="Fujiyama A."/>
            <person name="Fukuzawa H."/>
            <person name="Galik B."/>
            <person name="Grimanelli D."/>
            <person name="Grimwood J."/>
            <person name="Grossniklaus U."/>
            <person name="Hamada T."/>
            <person name="Haseloff J."/>
            <person name="Hetherington A.J."/>
            <person name="Higo A."/>
            <person name="Hirakawa Y."/>
            <person name="Hundley H.N."/>
            <person name="Ikeda Y."/>
            <person name="Inoue K."/>
            <person name="Inoue S.I."/>
            <person name="Ishida S."/>
            <person name="Jia Q."/>
            <person name="Kakita M."/>
            <person name="Kanazawa T."/>
            <person name="Kawai Y."/>
            <person name="Kawashima T."/>
            <person name="Kennedy M."/>
            <person name="Kinose K."/>
            <person name="Kinoshita T."/>
            <person name="Kohara Y."/>
            <person name="Koide E."/>
            <person name="Komatsu K."/>
            <person name="Kopischke S."/>
            <person name="Kubo M."/>
            <person name="Kyozuka J."/>
            <person name="Lagercrantz U."/>
            <person name="Lin S.S."/>
            <person name="Lindquist E."/>
            <person name="Lipzen A.M."/>
            <person name="Lu C.W."/>
            <person name="De Luna E."/>
            <person name="Martienssen R.A."/>
            <person name="Minamino N."/>
            <person name="Mizutani M."/>
            <person name="Mizutani M."/>
            <person name="Mochizuki N."/>
            <person name="Monte I."/>
            <person name="Mosher R."/>
            <person name="Nagasaki H."/>
            <person name="Nakagami H."/>
            <person name="Naramoto S."/>
            <person name="Nishitani K."/>
            <person name="Ohtani M."/>
            <person name="Okamoto T."/>
            <person name="Okumura M."/>
            <person name="Phillips J."/>
            <person name="Pollak B."/>
            <person name="Reinders A."/>
            <person name="Rovekamp M."/>
            <person name="Sano R."/>
            <person name="Sawa S."/>
            <person name="Schmid M.W."/>
            <person name="Shirakawa M."/>
            <person name="Solano R."/>
            <person name="Spunde A."/>
            <person name="Suetsugu N."/>
            <person name="Sugano S."/>
            <person name="Sugiyama A."/>
            <person name="Sun R."/>
            <person name="Suzuki Y."/>
            <person name="Takenaka M."/>
            <person name="Takezawa D."/>
            <person name="Tomogane H."/>
            <person name="Tsuzuki M."/>
            <person name="Ueda T."/>
            <person name="Umeda M."/>
            <person name="Ward J.M."/>
            <person name="Watanabe Y."/>
            <person name="Yazaki K."/>
            <person name="Yokoyama R."/>
            <person name="Yoshitake Y."/>
            <person name="Yotsui I."/>
            <person name="Zachgo S."/>
            <person name="Schmutz J."/>
        </authorList>
    </citation>
    <scope>NUCLEOTIDE SEQUENCE [LARGE SCALE GENOMIC DNA]</scope>
    <source>
        <strain evidence="2">Tak-1</strain>
    </source>
</reference>
<dbReference type="Proteomes" id="UP000244005">
    <property type="component" value="Unassembled WGS sequence"/>
</dbReference>
<sequence>MSSAARITLSRWAAALGIQTQCSHILSLLQRLHFNPHSSSLIPSSQLSSLALSLSLPLRRDCSFLTSQPPLPSKLLAAHTDGRSCVICDACILKEGLNDCLRVSVYLSFFA</sequence>
<dbReference type="Gramene" id="Mp5g20160.1">
    <property type="protein sequence ID" value="Mp5g20160.1.cds1"/>
    <property type="gene ID" value="Mp5g20160"/>
</dbReference>
<dbReference type="EMBL" id="KZ772858">
    <property type="protein sequence ID" value="PTQ27617.1"/>
    <property type="molecule type" value="Genomic_DNA"/>
</dbReference>
<dbReference type="AlphaFoldDB" id="A0A2R6W190"/>
<evidence type="ECO:0000313" key="1">
    <source>
        <dbReference type="EMBL" id="PTQ27617.1"/>
    </source>
</evidence>
<keyword evidence="2" id="KW-1185">Reference proteome</keyword>
<proteinExistence type="predicted"/>